<feature type="compositionally biased region" description="Polar residues" evidence="1">
    <location>
        <begin position="10"/>
        <end position="23"/>
    </location>
</feature>
<name>A0A7C8JDG5_ORBOL</name>
<feature type="compositionally biased region" description="Polar residues" evidence="1">
    <location>
        <begin position="151"/>
        <end position="174"/>
    </location>
</feature>
<feature type="compositionally biased region" description="Basic and acidic residues" evidence="1">
    <location>
        <begin position="125"/>
        <end position="142"/>
    </location>
</feature>
<feature type="compositionally biased region" description="Acidic residues" evidence="1">
    <location>
        <begin position="79"/>
        <end position="90"/>
    </location>
</feature>
<organism evidence="3 4">
    <name type="scientific">Orbilia oligospora</name>
    <name type="common">Nematode-trapping fungus</name>
    <name type="synonym">Arthrobotrys oligospora</name>
    <dbReference type="NCBI Taxonomy" id="2813651"/>
    <lineage>
        <taxon>Eukaryota</taxon>
        <taxon>Fungi</taxon>
        <taxon>Dikarya</taxon>
        <taxon>Ascomycota</taxon>
        <taxon>Pezizomycotina</taxon>
        <taxon>Orbiliomycetes</taxon>
        <taxon>Orbiliales</taxon>
        <taxon>Orbiliaceae</taxon>
        <taxon>Orbilia</taxon>
    </lineage>
</organism>
<dbReference type="Proteomes" id="UP000475325">
    <property type="component" value="Unassembled WGS sequence"/>
</dbReference>
<dbReference type="InterPro" id="IPR021331">
    <property type="entry name" value="Hva1_TUDOR"/>
</dbReference>
<evidence type="ECO:0000313" key="3">
    <source>
        <dbReference type="EMBL" id="KAF3101957.1"/>
    </source>
</evidence>
<feature type="compositionally biased region" description="Basic and acidic residues" evidence="1">
    <location>
        <begin position="63"/>
        <end position="78"/>
    </location>
</feature>
<gene>
    <name evidence="3" type="ORF">TWF102_004695</name>
</gene>
<feature type="compositionally biased region" description="Polar residues" evidence="1">
    <location>
        <begin position="32"/>
        <end position="48"/>
    </location>
</feature>
<sequence length="315" mass="34214">MMDLKPGDQAQWNWGQGHPSGTVTEVADHGSLSIQSSNGNTITRNAEPSNPAVHLQQDSGTDVVKRASELEIKSSSDDNKDDGDDDDDDDGKLRKPFPPPRQSAPISRPPDTAQEQEEANLSIEEQVKLAEERDKQAEKKDGDDIDIDNGSGQNTTTIHGHTNGDKTATTQPSEQLMDLREEVQEKPTKPEASVGEKRGRSEEPTTVASDEQQKQQDQSSGSSEKNGGDKNDSQEEVPEPESKKPRVEESNKEVTDPTAPASTELGQSKPVETAEAPKKKAGRPKKEETKTVTGERKNSVSSRTRSKANAEDVSI</sequence>
<feature type="region of interest" description="Disordered" evidence="1">
    <location>
        <begin position="1"/>
        <end position="315"/>
    </location>
</feature>
<reference evidence="3 4" key="1">
    <citation type="submission" date="2019-06" db="EMBL/GenBank/DDBJ databases">
        <authorList>
            <person name="Palmer J.M."/>
        </authorList>
    </citation>
    <scope>NUCLEOTIDE SEQUENCE [LARGE SCALE GENOMIC DNA]</scope>
    <source>
        <strain evidence="3 4">TWF102</strain>
    </source>
</reference>
<feature type="compositionally biased region" description="Basic and acidic residues" evidence="1">
    <location>
        <begin position="177"/>
        <end position="203"/>
    </location>
</feature>
<feature type="compositionally biased region" description="Basic and acidic residues" evidence="1">
    <location>
        <begin position="240"/>
        <end position="255"/>
    </location>
</feature>
<dbReference type="Pfam" id="PF11160">
    <property type="entry name" value="Hva1_TUDOR"/>
    <property type="match status" value="1"/>
</dbReference>
<evidence type="ECO:0000313" key="4">
    <source>
        <dbReference type="Proteomes" id="UP000475325"/>
    </source>
</evidence>
<feature type="domain" description="Hypervirulence associated protein TUDOR" evidence="2">
    <location>
        <begin position="7"/>
        <end position="70"/>
    </location>
</feature>
<feature type="compositionally biased region" description="Low complexity" evidence="1">
    <location>
        <begin position="215"/>
        <end position="225"/>
    </location>
</feature>
<proteinExistence type="predicted"/>
<protein>
    <recommendedName>
        <fullName evidence="2">Hypervirulence associated protein TUDOR domain-containing protein</fullName>
    </recommendedName>
</protein>
<accession>A0A7C8JDG5</accession>
<comment type="caution">
    <text evidence="3">The sequence shown here is derived from an EMBL/GenBank/DDBJ whole genome shotgun (WGS) entry which is preliminary data.</text>
</comment>
<evidence type="ECO:0000256" key="1">
    <source>
        <dbReference type="SAM" id="MobiDB-lite"/>
    </source>
</evidence>
<dbReference type="EMBL" id="WIQW01000022">
    <property type="protein sequence ID" value="KAF3101957.1"/>
    <property type="molecule type" value="Genomic_DNA"/>
</dbReference>
<evidence type="ECO:0000259" key="2">
    <source>
        <dbReference type="Pfam" id="PF11160"/>
    </source>
</evidence>
<feature type="compositionally biased region" description="Basic and acidic residues" evidence="1">
    <location>
        <begin position="284"/>
        <end position="298"/>
    </location>
</feature>
<dbReference type="AlphaFoldDB" id="A0A7C8JDG5"/>